<dbReference type="AlphaFoldDB" id="A0A023BBJ6"/>
<evidence type="ECO:0000256" key="1">
    <source>
        <dbReference type="SAM" id="MobiDB-lite"/>
    </source>
</evidence>
<comment type="caution">
    <text evidence="2">The sequence shown here is derived from an EMBL/GenBank/DDBJ whole genome shotgun (WGS) entry which is preliminary data.</text>
</comment>
<organism evidence="2 3">
    <name type="scientific">Gregarina niphandrodes</name>
    <name type="common">Septate eugregarine</name>
    <dbReference type="NCBI Taxonomy" id="110365"/>
    <lineage>
        <taxon>Eukaryota</taxon>
        <taxon>Sar</taxon>
        <taxon>Alveolata</taxon>
        <taxon>Apicomplexa</taxon>
        <taxon>Conoidasida</taxon>
        <taxon>Gregarinasina</taxon>
        <taxon>Eugregarinorida</taxon>
        <taxon>Gregarinidae</taxon>
        <taxon>Gregarina</taxon>
    </lineage>
</organism>
<dbReference type="EMBL" id="AFNH02000176">
    <property type="protein sequence ID" value="EZG79922.1"/>
    <property type="molecule type" value="Genomic_DNA"/>
</dbReference>
<evidence type="ECO:0000313" key="3">
    <source>
        <dbReference type="Proteomes" id="UP000019763"/>
    </source>
</evidence>
<dbReference type="VEuPathDB" id="CryptoDB:GNI_023820"/>
<dbReference type="Proteomes" id="UP000019763">
    <property type="component" value="Unassembled WGS sequence"/>
</dbReference>
<name>A0A023BBJ6_GRENI</name>
<protein>
    <submittedName>
        <fullName evidence="2">Uncharacterized protein</fullName>
    </submittedName>
</protein>
<proteinExistence type="predicted"/>
<reference evidence="2" key="1">
    <citation type="submission" date="2013-12" db="EMBL/GenBank/DDBJ databases">
        <authorList>
            <person name="Omoto C.K."/>
            <person name="Sibley D."/>
            <person name="Venepally P."/>
            <person name="Hadjithomas M."/>
            <person name="Karamycheva S."/>
            <person name="Brunk B."/>
            <person name="Roos D."/>
            <person name="Caler E."/>
            <person name="Lorenzi H."/>
        </authorList>
    </citation>
    <scope>NUCLEOTIDE SEQUENCE</scope>
</reference>
<dbReference type="RefSeq" id="XP_011134367.1">
    <property type="nucleotide sequence ID" value="XM_011136065.1"/>
</dbReference>
<accession>A0A023BBJ6</accession>
<gene>
    <name evidence="2" type="ORF">GNI_023820</name>
</gene>
<feature type="region of interest" description="Disordered" evidence="1">
    <location>
        <begin position="189"/>
        <end position="213"/>
    </location>
</feature>
<evidence type="ECO:0000313" key="2">
    <source>
        <dbReference type="EMBL" id="EZG79922.1"/>
    </source>
</evidence>
<keyword evidence="3" id="KW-1185">Reference proteome</keyword>
<sequence length="324" mass="35723">MQLICPLFLSSIAAQTAIKKTNTLTPSLGGNGLNADHQELMLNSGESQESSALDVDSATCKLDALQELKPQLEAGLEGSAKILVDLREFDSQVAVRMSANTDGLKINLPGFPRMFGIPYKDISLPLLTYYDRCLQLELRTMEVLLLCFDCHGHRNLWFNSITERVLFDRIGARGNLPVWPQEIRLTQVANQEQHESSEPLPPTNATDVKSTAEEEDKNIYVHILAYKGLEPPEMILGGIDLSTYIKQAVAVVASTTVAPSLTADLSLSPIELAQKKKQQEVEQTIDLLEAMNNRLDLETAAEEPEVDADIQKASEVATQLLRIP</sequence>
<dbReference type="GeneID" id="22911095"/>